<dbReference type="AlphaFoldDB" id="A0A5M3MX40"/>
<keyword evidence="3" id="KW-1185">Reference proteome</keyword>
<reference evidence="3" key="1">
    <citation type="journal article" date="2012" name="Science">
        <title>The Paleozoic origin of enzymatic lignin decomposition reconstructed from 31 fungal genomes.</title>
        <authorList>
            <person name="Floudas D."/>
            <person name="Binder M."/>
            <person name="Riley R."/>
            <person name="Barry K."/>
            <person name="Blanchette R.A."/>
            <person name="Henrissat B."/>
            <person name="Martinez A.T."/>
            <person name="Otillar R."/>
            <person name="Spatafora J.W."/>
            <person name="Yadav J.S."/>
            <person name="Aerts A."/>
            <person name="Benoit I."/>
            <person name="Boyd A."/>
            <person name="Carlson A."/>
            <person name="Copeland A."/>
            <person name="Coutinho P.M."/>
            <person name="de Vries R.P."/>
            <person name="Ferreira P."/>
            <person name="Findley K."/>
            <person name="Foster B."/>
            <person name="Gaskell J."/>
            <person name="Glotzer D."/>
            <person name="Gorecki P."/>
            <person name="Heitman J."/>
            <person name="Hesse C."/>
            <person name="Hori C."/>
            <person name="Igarashi K."/>
            <person name="Jurgens J.A."/>
            <person name="Kallen N."/>
            <person name="Kersten P."/>
            <person name="Kohler A."/>
            <person name="Kuees U."/>
            <person name="Kumar T.K.A."/>
            <person name="Kuo A."/>
            <person name="LaButti K."/>
            <person name="Larrondo L.F."/>
            <person name="Lindquist E."/>
            <person name="Ling A."/>
            <person name="Lombard V."/>
            <person name="Lucas S."/>
            <person name="Lundell T."/>
            <person name="Martin R."/>
            <person name="McLaughlin D.J."/>
            <person name="Morgenstern I."/>
            <person name="Morin E."/>
            <person name="Murat C."/>
            <person name="Nagy L.G."/>
            <person name="Nolan M."/>
            <person name="Ohm R.A."/>
            <person name="Patyshakuliyeva A."/>
            <person name="Rokas A."/>
            <person name="Ruiz-Duenas F.J."/>
            <person name="Sabat G."/>
            <person name="Salamov A."/>
            <person name="Samejima M."/>
            <person name="Schmutz J."/>
            <person name="Slot J.C."/>
            <person name="St John F."/>
            <person name="Stenlid J."/>
            <person name="Sun H."/>
            <person name="Sun S."/>
            <person name="Syed K."/>
            <person name="Tsang A."/>
            <person name="Wiebenga A."/>
            <person name="Young D."/>
            <person name="Pisabarro A."/>
            <person name="Eastwood D.C."/>
            <person name="Martin F."/>
            <person name="Cullen D."/>
            <person name="Grigoriev I.V."/>
            <person name="Hibbett D.S."/>
        </authorList>
    </citation>
    <scope>NUCLEOTIDE SEQUENCE [LARGE SCALE GENOMIC DNA]</scope>
    <source>
        <strain evidence="3">RWD-64-598 SS2</strain>
    </source>
</reference>
<gene>
    <name evidence="2" type="ORF">CONPUDRAFT_150711</name>
</gene>
<dbReference type="EMBL" id="JH711575">
    <property type="protein sequence ID" value="EIW83640.1"/>
    <property type="molecule type" value="Genomic_DNA"/>
</dbReference>
<feature type="compositionally biased region" description="Basic and acidic residues" evidence="1">
    <location>
        <begin position="350"/>
        <end position="363"/>
    </location>
</feature>
<dbReference type="RefSeq" id="XP_007765591.1">
    <property type="nucleotide sequence ID" value="XM_007767401.1"/>
</dbReference>
<feature type="region of interest" description="Disordered" evidence="1">
    <location>
        <begin position="314"/>
        <end position="379"/>
    </location>
</feature>
<feature type="compositionally biased region" description="Polar residues" evidence="1">
    <location>
        <begin position="335"/>
        <end position="345"/>
    </location>
</feature>
<name>A0A5M3MX40_CONPW</name>
<dbReference type="GeneID" id="19202741"/>
<organism evidence="2 3">
    <name type="scientific">Coniophora puteana (strain RWD-64-598)</name>
    <name type="common">Brown rot fungus</name>
    <dbReference type="NCBI Taxonomy" id="741705"/>
    <lineage>
        <taxon>Eukaryota</taxon>
        <taxon>Fungi</taxon>
        <taxon>Dikarya</taxon>
        <taxon>Basidiomycota</taxon>
        <taxon>Agaricomycotina</taxon>
        <taxon>Agaricomycetes</taxon>
        <taxon>Agaricomycetidae</taxon>
        <taxon>Boletales</taxon>
        <taxon>Coniophorineae</taxon>
        <taxon>Coniophoraceae</taxon>
        <taxon>Coniophora</taxon>
    </lineage>
</organism>
<protein>
    <submittedName>
        <fullName evidence="2">Uncharacterized protein</fullName>
    </submittedName>
</protein>
<feature type="compositionally biased region" description="Basic and acidic residues" evidence="1">
    <location>
        <begin position="13"/>
        <end position="28"/>
    </location>
</feature>
<comment type="caution">
    <text evidence="2">The sequence shown here is derived from an EMBL/GenBank/DDBJ whole genome shotgun (WGS) entry which is preliminary data.</text>
</comment>
<evidence type="ECO:0000313" key="2">
    <source>
        <dbReference type="EMBL" id="EIW83640.1"/>
    </source>
</evidence>
<evidence type="ECO:0000256" key="1">
    <source>
        <dbReference type="SAM" id="MobiDB-lite"/>
    </source>
</evidence>
<dbReference type="KEGG" id="cput:CONPUDRAFT_150711"/>
<proteinExistence type="predicted"/>
<accession>A0A5M3MX40</accession>
<evidence type="ECO:0000313" key="3">
    <source>
        <dbReference type="Proteomes" id="UP000053558"/>
    </source>
</evidence>
<sequence>MDAPPSRHLSSPRHNDISAKAADKDRLPIKTTDVHPGPQTWSPYPLTGYMGMPGLAQSCKLWNGTRVDGTANFGERYAGTESIHPYGISRQVCYQHAESHTKGGDQPSRVGLETNGIGIDPTSVTLQGQLTEADNASDAQGSSKIGTTVDQHCFTGALPSEVHRPLETDDPDPLPPRSETERILEMEIRENLGIPPEKSVKLSNVPQGDDGYPLAATGTIAYMAKAAIWASPGRVCTVKGINTAMRKVFAGYRAGTTEKKYATLSTTISAYKGFKQARSSYGERIGTFWTLAPKEGHGKRKKESTAGLVNVVEETGKNNRAHHQYTADRRASHYPRQSPSATTGGQPPKLRVEGGHDVREGGRQVHRSRAKADVPYQRACTKTESIPVERFEPRSHGSNAESTASATAPIFHQPEVPQFNFYEGLLSAAPSTFLADISGCLSTGDFEDLFAAGLIVETIGDIKTEQPVIASGSKLQA</sequence>
<feature type="region of interest" description="Disordered" evidence="1">
    <location>
        <begin position="1"/>
        <end position="40"/>
    </location>
</feature>
<dbReference type="Proteomes" id="UP000053558">
    <property type="component" value="Unassembled WGS sequence"/>
</dbReference>